<comment type="caution">
    <text evidence="2">The sequence shown here is derived from an EMBL/GenBank/DDBJ whole genome shotgun (WGS) entry which is preliminary data.</text>
</comment>
<dbReference type="InterPro" id="IPR008258">
    <property type="entry name" value="Transglycosylase_SLT_dom_1"/>
</dbReference>
<evidence type="ECO:0000313" key="2">
    <source>
        <dbReference type="EMBL" id="MTU43159.1"/>
    </source>
</evidence>
<sequence length="304" mass="32711">MTKNQQFKKQTHSGAFSVLRACKEEPVFKGKKVAASLTLALVVLLGLGSLGSQSALAVSSPKVAADSKGPQTEPPLKVKSLSYSNFEREDLTKPFETEEQVIDRMETNAARFISEHYRVDREDASEIVEQAFISGKNHDVDPLLILAVIATESSFDPKAGSSVGAKGLMQVHAKVHAKRFKEFGGLKAVHEVEAGIEVGTQILKEYLNKTGSLKGALKYYVGAAKHSHDGGYSRKVLSMRNHLRLAASGQVEAAKIQARAPSKFPENYRDGPVFATYGANLARAITEGYKTTQTSGSADGNGSA</sequence>
<name>A0A6I3S7C4_9BURK</name>
<dbReference type="Pfam" id="PF01464">
    <property type="entry name" value="SLT"/>
    <property type="match status" value="1"/>
</dbReference>
<feature type="domain" description="Transglycosylase SLT" evidence="1">
    <location>
        <begin position="135"/>
        <end position="227"/>
    </location>
</feature>
<gene>
    <name evidence="2" type="ORF">GMD42_05895</name>
</gene>
<accession>A0A6I3S7C4</accession>
<dbReference type="Proteomes" id="UP000462362">
    <property type="component" value="Unassembled WGS sequence"/>
</dbReference>
<dbReference type="InterPro" id="IPR023346">
    <property type="entry name" value="Lysozyme-like_dom_sf"/>
</dbReference>
<dbReference type="EMBL" id="WNCL01000013">
    <property type="protein sequence ID" value="MTU43159.1"/>
    <property type="molecule type" value="Genomic_DNA"/>
</dbReference>
<dbReference type="RefSeq" id="WP_155165132.1">
    <property type="nucleotide sequence ID" value="NZ_CAJUON010000004.1"/>
</dbReference>
<protein>
    <submittedName>
        <fullName evidence="2">Transglycosylase SLT domain-containing protein</fullName>
    </submittedName>
</protein>
<evidence type="ECO:0000313" key="3">
    <source>
        <dbReference type="Proteomes" id="UP000462362"/>
    </source>
</evidence>
<dbReference type="Gene3D" id="1.10.530.10">
    <property type="match status" value="1"/>
</dbReference>
<organism evidence="2 3">
    <name type="scientific">Parasutterella excrementihominis</name>
    <dbReference type="NCBI Taxonomy" id="487175"/>
    <lineage>
        <taxon>Bacteria</taxon>
        <taxon>Pseudomonadati</taxon>
        <taxon>Pseudomonadota</taxon>
        <taxon>Betaproteobacteria</taxon>
        <taxon>Burkholderiales</taxon>
        <taxon>Sutterellaceae</taxon>
        <taxon>Parasutterella</taxon>
    </lineage>
</organism>
<dbReference type="AlphaFoldDB" id="A0A6I3S7C4"/>
<evidence type="ECO:0000259" key="1">
    <source>
        <dbReference type="Pfam" id="PF01464"/>
    </source>
</evidence>
<reference evidence="2 3" key="1">
    <citation type="journal article" date="2019" name="Nat. Med.">
        <title>A library of human gut bacterial isolates paired with longitudinal multiomics data enables mechanistic microbiome research.</title>
        <authorList>
            <person name="Poyet M."/>
            <person name="Groussin M."/>
            <person name="Gibbons S.M."/>
            <person name="Avila-Pacheco J."/>
            <person name="Jiang X."/>
            <person name="Kearney S.M."/>
            <person name="Perrotta A.R."/>
            <person name="Berdy B."/>
            <person name="Zhao S."/>
            <person name="Lieberman T.D."/>
            <person name="Swanson P.K."/>
            <person name="Smith M."/>
            <person name="Roesemann S."/>
            <person name="Alexander J.E."/>
            <person name="Rich S.A."/>
            <person name="Livny J."/>
            <person name="Vlamakis H."/>
            <person name="Clish C."/>
            <person name="Bullock K."/>
            <person name="Deik A."/>
            <person name="Scott J."/>
            <person name="Pierce K.A."/>
            <person name="Xavier R.J."/>
            <person name="Alm E.J."/>
        </authorList>
    </citation>
    <scope>NUCLEOTIDE SEQUENCE [LARGE SCALE GENOMIC DNA]</scope>
    <source>
        <strain evidence="2 3">BIOML-A2</strain>
    </source>
</reference>
<proteinExistence type="predicted"/>
<dbReference type="SUPFAM" id="SSF53955">
    <property type="entry name" value="Lysozyme-like"/>
    <property type="match status" value="1"/>
</dbReference>